<dbReference type="InterPro" id="IPR003710">
    <property type="entry name" value="ApbA"/>
</dbReference>
<dbReference type="Gene3D" id="3.40.50.720">
    <property type="entry name" value="NAD(P)-binding Rossmann-like Domain"/>
    <property type="match status" value="1"/>
</dbReference>
<dbReference type="InterPro" id="IPR036291">
    <property type="entry name" value="NAD(P)-bd_dom_sf"/>
</dbReference>
<keyword evidence="9" id="KW-0566">Pantothenate biosynthesis</keyword>
<evidence type="ECO:0000256" key="3">
    <source>
        <dbReference type="ARBA" id="ARBA00013014"/>
    </source>
</evidence>
<comment type="pathway">
    <text evidence="1 9">Cofactor biosynthesis; (R)-pantothenate biosynthesis; (R)-pantoate from 3-methyl-2-oxobutanoate: step 2/2.</text>
</comment>
<dbReference type="GO" id="GO:0008677">
    <property type="term" value="F:2-dehydropantoate 2-reductase activity"/>
    <property type="evidence" value="ECO:0007669"/>
    <property type="project" value="UniProtKB-EC"/>
</dbReference>
<dbReference type="GO" id="GO:0015940">
    <property type="term" value="P:pantothenate biosynthetic process"/>
    <property type="evidence" value="ECO:0007669"/>
    <property type="project" value="UniProtKB-UniPathway"/>
</dbReference>
<sequence length="296" mass="31369">MAVVGPGALGRVFAARLAAVVPTALVARSRERAAELGEGFELVHPSGRSERVRVPVFGPEEAPPARWAVVLVKGPDTEAAARVAGGLAREGVLSLQNGWVRERLRAAAGEGRLVDQGATTAAAMREAGRTVWVAAGETWLPPAFAALAERLTEAGLPAAATPEVAARRLEKLAVNLVVNPLTAVLDVPNGGLLEPELWPTVRDLVLEMHPVLAARGPLPDPETLLGRIRRVLAATAANTSSMRADVRAGRPTEIEEITGVLLAWGRAGGRALPRHEALYRMVRALKQVHRGEPLEE</sequence>
<comment type="caution">
    <text evidence="12">The sequence shown here is derived from an EMBL/GenBank/DDBJ whole genome shotgun (WGS) entry which is preliminary data.</text>
</comment>
<comment type="catalytic activity">
    <reaction evidence="8 9">
        <text>(R)-pantoate + NADP(+) = 2-dehydropantoate + NADPH + H(+)</text>
        <dbReference type="Rhea" id="RHEA:16233"/>
        <dbReference type="ChEBI" id="CHEBI:11561"/>
        <dbReference type="ChEBI" id="CHEBI:15378"/>
        <dbReference type="ChEBI" id="CHEBI:15980"/>
        <dbReference type="ChEBI" id="CHEBI:57783"/>
        <dbReference type="ChEBI" id="CHEBI:58349"/>
        <dbReference type="EC" id="1.1.1.169"/>
    </reaction>
</comment>
<evidence type="ECO:0000259" key="10">
    <source>
        <dbReference type="Pfam" id="PF02558"/>
    </source>
</evidence>
<feature type="domain" description="Ketopantoate reductase N-terminal" evidence="10">
    <location>
        <begin position="2"/>
        <end position="142"/>
    </location>
</feature>
<keyword evidence="5 9" id="KW-0521">NADP</keyword>
<evidence type="ECO:0000256" key="6">
    <source>
        <dbReference type="ARBA" id="ARBA00023002"/>
    </source>
</evidence>
<dbReference type="EC" id="1.1.1.169" evidence="3 9"/>
<evidence type="ECO:0000256" key="2">
    <source>
        <dbReference type="ARBA" id="ARBA00007870"/>
    </source>
</evidence>
<evidence type="ECO:0000256" key="9">
    <source>
        <dbReference type="RuleBase" id="RU362068"/>
    </source>
</evidence>
<evidence type="ECO:0000256" key="8">
    <source>
        <dbReference type="ARBA" id="ARBA00048793"/>
    </source>
</evidence>
<keyword evidence="6 9" id="KW-0560">Oxidoreductase</keyword>
<dbReference type="Pfam" id="PF02558">
    <property type="entry name" value="ApbA"/>
    <property type="match status" value="1"/>
</dbReference>
<organism evidence="12 13">
    <name type="scientific">Oceanithermus desulfurans NBRC 100063</name>
    <dbReference type="NCBI Taxonomy" id="1227550"/>
    <lineage>
        <taxon>Bacteria</taxon>
        <taxon>Thermotogati</taxon>
        <taxon>Deinococcota</taxon>
        <taxon>Deinococci</taxon>
        <taxon>Thermales</taxon>
        <taxon>Thermaceae</taxon>
        <taxon>Oceanithermus</taxon>
    </lineage>
</organism>
<dbReference type="SUPFAM" id="SSF51735">
    <property type="entry name" value="NAD(P)-binding Rossmann-fold domains"/>
    <property type="match status" value="1"/>
</dbReference>
<evidence type="ECO:0000313" key="12">
    <source>
        <dbReference type="EMBL" id="GEM89477.1"/>
    </source>
</evidence>
<name>A0A511RK67_9DEIN</name>
<dbReference type="InterPro" id="IPR050838">
    <property type="entry name" value="Ketopantoate_reductase"/>
</dbReference>
<evidence type="ECO:0000256" key="4">
    <source>
        <dbReference type="ARBA" id="ARBA00019465"/>
    </source>
</evidence>
<dbReference type="RefSeq" id="WP_147146330.1">
    <property type="nucleotide sequence ID" value="NZ_BJXN01000005.1"/>
</dbReference>
<dbReference type="PANTHER" id="PTHR43765">
    <property type="entry name" value="2-DEHYDROPANTOATE 2-REDUCTASE-RELATED"/>
    <property type="match status" value="1"/>
</dbReference>
<gene>
    <name evidence="12" type="ORF">ODE01S_09110</name>
</gene>
<reference evidence="12 13" key="1">
    <citation type="submission" date="2019-07" db="EMBL/GenBank/DDBJ databases">
        <title>Whole genome shotgun sequence of Oceanithermus desulfurans NBRC 100063.</title>
        <authorList>
            <person name="Hosoyama A."/>
            <person name="Uohara A."/>
            <person name="Ohji S."/>
            <person name="Ichikawa N."/>
        </authorList>
    </citation>
    <scope>NUCLEOTIDE SEQUENCE [LARGE SCALE GENOMIC DNA]</scope>
    <source>
        <strain evidence="12 13">NBRC 100063</strain>
    </source>
</reference>
<dbReference type="InterPro" id="IPR013752">
    <property type="entry name" value="KPA_reductase"/>
</dbReference>
<evidence type="ECO:0000259" key="11">
    <source>
        <dbReference type="Pfam" id="PF08546"/>
    </source>
</evidence>
<evidence type="ECO:0000256" key="7">
    <source>
        <dbReference type="ARBA" id="ARBA00032024"/>
    </source>
</evidence>
<evidence type="ECO:0000256" key="5">
    <source>
        <dbReference type="ARBA" id="ARBA00022857"/>
    </source>
</evidence>
<dbReference type="AlphaFoldDB" id="A0A511RK67"/>
<dbReference type="GO" id="GO:0005737">
    <property type="term" value="C:cytoplasm"/>
    <property type="evidence" value="ECO:0007669"/>
    <property type="project" value="TreeGrafter"/>
</dbReference>
<dbReference type="InterPro" id="IPR013332">
    <property type="entry name" value="KPR_N"/>
</dbReference>
<dbReference type="Proteomes" id="UP000321827">
    <property type="component" value="Unassembled WGS sequence"/>
</dbReference>
<dbReference type="UniPathway" id="UPA00028">
    <property type="reaction ID" value="UER00004"/>
</dbReference>
<feature type="domain" description="Ketopantoate reductase C-terminal" evidence="11">
    <location>
        <begin position="165"/>
        <end position="285"/>
    </location>
</feature>
<dbReference type="InterPro" id="IPR008927">
    <property type="entry name" value="6-PGluconate_DH-like_C_sf"/>
</dbReference>
<proteinExistence type="inferred from homology"/>
<accession>A0A511RK67</accession>
<dbReference type="EMBL" id="BJXN01000005">
    <property type="protein sequence ID" value="GEM89477.1"/>
    <property type="molecule type" value="Genomic_DNA"/>
</dbReference>
<protein>
    <recommendedName>
        <fullName evidence="4 9">2-dehydropantoate 2-reductase</fullName>
        <ecNumber evidence="3 9">1.1.1.169</ecNumber>
    </recommendedName>
    <alternativeName>
        <fullName evidence="7 9">Ketopantoate reductase</fullName>
    </alternativeName>
</protein>
<dbReference type="Gene3D" id="1.10.1040.10">
    <property type="entry name" value="N-(1-d-carboxylethyl)-l-norvaline Dehydrogenase, domain 2"/>
    <property type="match status" value="1"/>
</dbReference>
<dbReference type="InterPro" id="IPR013328">
    <property type="entry name" value="6PGD_dom2"/>
</dbReference>
<dbReference type="NCBIfam" id="TIGR00745">
    <property type="entry name" value="apbA_panE"/>
    <property type="match status" value="1"/>
</dbReference>
<dbReference type="Pfam" id="PF08546">
    <property type="entry name" value="ApbA_C"/>
    <property type="match status" value="1"/>
</dbReference>
<comment type="similarity">
    <text evidence="2 9">Belongs to the ketopantoate reductase family.</text>
</comment>
<dbReference type="PANTHER" id="PTHR43765:SF2">
    <property type="entry name" value="2-DEHYDROPANTOATE 2-REDUCTASE"/>
    <property type="match status" value="1"/>
</dbReference>
<dbReference type="SUPFAM" id="SSF48179">
    <property type="entry name" value="6-phosphogluconate dehydrogenase C-terminal domain-like"/>
    <property type="match status" value="1"/>
</dbReference>
<dbReference type="OrthoDB" id="9793586at2"/>
<comment type="function">
    <text evidence="9">Catalyzes the NADPH-dependent reduction of ketopantoate into pantoic acid.</text>
</comment>
<dbReference type="GO" id="GO:0050661">
    <property type="term" value="F:NADP binding"/>
    <property type="evidence" value="ECO:0007669"/>
    <property type="project" value="TreeGrafter"/>
</dbReference>
<evidence type="ECO:0000256" key="1">
    <source>
        <dbReference type="ARBA" id="ARBA00004994"/>
    </source>
</evidence>
<evidence type="ECO:0000313" key="13">
    <source>
        <dbReference type="Proteomes" id="UP000321827"/>
    </source>
</evidence>